<dbReference type="EMBL" id="JAVDTT010000003">
    <property type="protein sequence ID" value="MDR6842183.1"/>
    <property type="molecule type" value="Genomic_DNA"/>
</dbReference>
<accession>A0ABU1RTT3</accession>
<evidence type="ECO:0000313" key="1">
    <source>
        <dbReference type="EMBL" id="MDR6842183.1"/>
    </source>
</evidence>
<comment type="caution">
    <text evidence="1">The sequence shown here is derived from an EMBL/GenBank/DDBJ whole genome shotgun (WGS) entry which is preliminary data.</text>
</comment>
<organism evidence="1 2">
    <name type="scientific">Pseudoxanthomonas sacheonensis</name>
    <dbReference type="NCBI Taxonomy" id="443615"/>
    <lineage>
        <taxon>Bacteria</taxon>
        <taxon>Pseudomonadati</taxon>
        <taxon>Pseudomonadota</taxon>
        <taxon>Gammaproteobacteria</taxon>
        <taxon>Lysobacterales</taxon>
        <taxon>Lysobacteraceae</taxon>
        <taxon>Pseudoxanthomonas</taxon>
    </lineage>
</organism>
<proteinExistence type="predicted"/>
<dbReference type="Proteomes" id="UP001254759">
    <property type="component" value="Unassembled WGS sequence"/>
</dbReference>
<name>A0ABU1RTT3_9GAMM</name>
<dbReference type="RefSeq" id="WP_310093807.1">
    <property type="nucleotide sequence ID" value="NZ_JAVDTT010000003.1"/>
</dbReference>
<protein>
    <submittedName>
        <fullName evidence="1">Uncharacterized protein</fullName>
    </submittedName>
</protein>
<keyword evidence="2" id="KW-1185">Reference proteome</keyword>
<evidence type="ECO:0000313" key="2">
    <source>
        <dbReference type="Proteomes" id="UP001254759"/>
    </source>
</evidence>
<reference evidence="1 2" key="1">
    <citation type="submission" date="2023-07" db="EMBL/GenBank/DDBJ databases">
        <title>Sorghum-associated microbial communities from plants grown in Nebraska, USA.</title>
        <authorList>
            <person name="Schachtman D."/>
        </authorList>
    </citation>
    <scope>NUCLEOTIDE SEQUENCE [LARGE SCALE GENOMIC DNA]</scope>
    <source>
        <strain evidence="1 2">BE107</strain>
    </source>
</reference>
<gene>
    <name evidence="1" type="ORF">J2W94_002477</name>
</gene>
<sequence>MTTLRAYAAPSAGWRLRRFGYSNWRDPHRRGPSRRIAFFSNLVIRLQQGNK</sequence>